<evidence type="ECO:0000259" key="2">
    <source>
        <dbReference type="SMART" id="SM00343"/>
    </source>
</evidence>
<dbReference type="InterPro" id="IPR036875">
    <property type="entry name" value="Znf_CCHC_sf"/>
</dbReference>
<proteinExistence type="predicted"/>
<evidence type="ECO:0000313" key="4">
    <source>
        <dbReference type="Proteomes" id="UP001341281"/>
    </source>
</evidence>
<feature type="compositionally biased region" description="Low complexity" evidence="1">
    <location>
        <begin position="59"/>
        <end position="69"/>
    </location>
</feature>
<dbReference type="GO" id="GO:0003676">
    <property type="term" value="F:nucleic acid binding"/>
    <property type="evidence" value="ECO:0007669"/>
    <property type="project" value="InterPro"/>
</dbReference>
<feature type="compositionally biased region" description="Basic and acidic residues" evidence="1">
    <location>
        <begin position="38"/>
        <end position="51"/>
    </location>
</feature>
<accession>A0AAQ3PN45</accession>
<dbReference type="PANTHER" id="PTHR47592:SF27">
    <property type="entry name" value="OS08G0421700 PROTEIN"/>
    <property type="match status" value="1"/>
</dbReference>
<feature type="compositionally biased region" description="Basic residues" evidence="1">
    <location>
        <begin position="70"/>
        <end position="81"/>
    </location>
</feature>
<protein>
    <recommendedName>
        <fullName evidence="2">CCHC-type domain-containing protein</fullName>
    </recommendedName>
</protein>
<dbReference type="SMART" id="SM00343">
    <property type="entry name" value="ZnF_C2HC"/>
    <property type="match status" value="1"/>
</dbReference>
<evidence type="ECO:0000313" key="3">
    <source>
        <dbReference type="EMBL" id="WVZ49926.1"/>
    </source>
</evidence>
<name>A0AAQ3PN45_PASNO</name>
<sequence length="248" mass="27264">SGIIAKLPPSWRDFATSLKHKRQQFRVAELIGTLDVEEKARAKDSHGKRIESSSANTVPKENSNAPLNNNKKKKNKQKNFSKPKQTSTFKKEKTTKKGGCFVCGSTEHWASACPDRKFNQEKKSANMVVSGAREATSGYVCHSPEWWADTGANVHVGRTGALLMGNGSHARVLGVGTVVLKFTSGKTVLLKNERHVPSVKKNLVSGSQLCRDGYKLCFESNKGLFRLSLHDEVCNAANNVVMSNESYI</sequence>
<feature type="domain" description="CCHC-type" evidence="2">
    <location>
        <begin position="99"/>
        <end position="115"/>
    </location>
</feature>
<reference evidence="3 4" key="1">
    <citation type="submission" date="2024-02" db="EMBL/GenBank/DDBJ databases">
        <title>High-quality chromosome-scale genome assembly of Pensacola bahiagrass (Paspalum notatum Flugge var. saurae).</title>
        <authorList>
            <person name="Vega J.M."/>
            <person name="Podio M."/>
            <person name="Orjuela J."/>
            <person name="Siena L.A."/>
            <person name="Pessino S.C."/>
            <person name="Combes M.C."/>
            <person name="Mariac C."/>
            <person name="Albertini E."/>
            <person name="Pupilli F."/>
            <person name="Ortiz J.P.A."/>
            <person name="Leblanc O."/>
        </authorList>
    </citation>
    <scope>NUCLEOTIDE SEQUENCE [LARGE SCALE GENOMIC DNA]</scope>
    <source>
        <strain evidence="3">R1</strain>
        <tissue evidence="3">Leaf</tissue>
    </source>
</reference>
<feature type="non-terminal residue" evidence="3">
    <location>
        <position position="248"/>
    </location>
</feature>
<dbReference type="Proteomes" id="UP001341281">
    <property type="component" value="Chromosome 01"/>
</dbReference>
<feature type="region of interest" description="Disordered" evidence="1">
    <location>
        <begin position="38"/>
        <end position="91"/>
    </location>
</feature>
<gene>
    <name evidence="3" type="ORF">U9M48_001241</name>
</gene>
<organism evidence="3 4">
    <name type="scientific">Paspalum notatum var. saurae</name>
    <dbReference type="NCBI Taxonomy" id="547442"/>
    <lineage>
        <taxon>Eukaryota</taxon>
        <taxon>Viridiplantae</taxon>
        <taxon>Streptophyta</taxon>
        <taxon>Embryophyta</taxon>
        <taxon>Tracheophyta</taxon>
        <taxon>Spermatophyta</taxon>
        <taxon>Magnoliopsida</taxon>
        <taxon>Liliopsida</taxon>
        <taxon>Poales</taxon>
        <taxon>Poaceae</taxon>
        <taxon>PACMAD clade</taxon>
        <taxon>Panicoideae</taxon>
        <taxon>Andropogonodae</taxon>
        <taxon>Paspaleae</taxon>
        <taxon>Paspalinae</taxon>
        <taxon>Paspalum</taxon>
    </lineage>
</organism>
<dbReference type="EMBL" id="CP144745">
    <property type="protein sequence ID" value="WVZ49926.1"/>
    <property type="molecule type" value="Genomic_DNA"/>
</dbReference>
<dbReference type="Pfam" id="PF22936">
    <property type="entry name" value="Pol_BBD"/>
    <property type="match status" value="1"/>
</dbReference>
<dbReference type="AlphaFoldDB" id="A0AAQ3PN45"/>
<dbReference type="PANTHER" id="PTHR47592">
    <property type="entry name" value="PBF68 PROTEIN"/>
    <property type="match status" value="1"/>
</dbReference>
<dbReference type="Pfam" id="PF00098">
    <property type="entry name" value="zf-CCHC"/>
    <property type="match status" value="1"/>
</dbReference>
<keyword evidence="4" id="KW-1185">Reference proteome</keyword>
<evidence type="ECO:0000256" key="1">
    <source>
        <dbReference type="SAM" id="MobiDB-lite"/>
    </source>
</evidence>
<dbReference type="InterPro" id="IPR001878">
    <property type="entry name" value="Znf_CCHC"/>
</dbReference>
<dbReference type="GO" id="GO:0008270">
    <property type="term" value="F:zinc ion binding"/>
    <property type="evidence" value="ECO:0007669"/>
    <property type="project" value="InterPro"/>
</dbReference>
<dbReference type="SUPFAM" id="SSF57756">
    <property type="entry name" value="Retrovirus zinc finger-like domains"/>
    <property type="match status" value="1"/>
</dbReference>
<dbReference type="InterPro" id="IPR054722">
    <property type="entry name" value="PolX-like_BBD"/>
</dbReference>